<feature type="transmembrane region" description="Helical" evidence="1">
    <location>
        <begin position="62"/>
        <end position="78"/>
    </location>
</feature>
<keyword evidence="1" id="KW-0472">Membrane</keyword>
<dbReference type="PATRIC" id="fig|1423739.3.peg.34"/>
<dbReference type="AlphaFoldDB" id="A0A0R1SU15"/>
<name>A0A0R1SU15_9LACO</name>
<sequence length="90" mass="10578">MLGPILIFIIIWLGYYLLFQKKYWQKHPEANILNRKLTLMSWLISIVGAVGLPVYVLVTQSHTNFFLFMSYLLILLLIRDSFSEPKDNIC</sequence>
<evidence type="ECO:0000313" key="2">
    <source>
        <dbReference type="EMBL" id="KRL70002.1"/>
    </source>
</evidence>
<keyword evidence="1" id="KW-0812">Transmembrane</keyword>
<dbReference type="Proteomes" id="UP000052013">
    <property type="component" value="Unassembled WGS sequence"/>
</dbReference>
<dbReference type="EMBL" id="AZEY01000005">
    <property type="protein sequence ID" value="KRL70002.1"/>
    <property type="molecule type" value="Genomic_DNA"/>
</dbReference>
<organism evidence="2 3">
    <name type="scientific">Lentilactobacillus diolivorans DSM 14421</name>
    <dbReference type="NCBI Taxonomy" id="1423739"/>
    <lineage>
        <taxon>Bacteria</taxon>
        <taxon>Bacillati</taxon>
        <taxon>Bacillota</taxon>
        <taxon>Bacilli</taxon>
        <taxon>Lactobacillales</taxon>
        <taxon>Lactobacillaceae</taxon>
        <taxon>Lentilactobacillus</taxon>
    </lineage>
</organism>
<feature type="transmembrane region" description="Helical" evidence="1">
    <location>
        <begin position="6"/>
        <end position="24"/>
    </location>
</feature>
<protein>
    <submittedName>
        <fullName evidence="2">Uncharacterized protein</fullName>
    </submittedName>
</protein>
<gene>
    <name evidence="2" type="ORF">FC85_GL000032</name>
</gene>
<comment type="caution">
    <text evidence="2">The sequence shown here is derived from an EMBL/GenBank/DDBJ whole genome shotgun (WGS) entry which is preliminary data.</text>
</comment>
<keyword evidence="1" id="KW-1133">Transmembrane helix</keyword>
<proteinExistence type="predicted"/>
<evidence type="ECO:0000256" key="1">
    <source>
        <dbReference type="SAM" id="Phobius"/>
    </source>
</evidence>
<reference evidence="2 3" key="1">
    <citation type="journal article" date="2015" name="Genome Announc.">
        <title>Expanding the biotechnology potential of lactobacilli through comparative genomics of 213 strains and associated genera.</title>
        <authorList>
            <person name="Sun Z."/>
            <person name="Harris H.M."/>
            <person name="McCann A."/>
            <person name="Guo C."/>
            <person name="Argimon S."/>
            <person name="Zhang W."/>
            <person name="Yang X."/>
            <person name="Jeffery I.B."/>
            <person name="Cooney J.C."/>
            <person name="Kagawa T.F."/>
            <person name="Liu W."/>
            <person name="Song Y."/>
            <person name="Salvetti E."/>
            <person name="Wrobel A."/>
            <person name="Rasinkangas P."/>
            <person name="Parkhill J."/>
            <person name="Rea M.C."/>
            <person name="O'Sullivan O."/>
            <person name="Ritari J."/>
            <person name="Douillard F.P."/>
            <person name="Paul Ross R."/>
            <person name="Yang R."/>
            <person name="Briner A.E."/>
            <person name="Felis G.E."/>
            <person name="de Vos W.M."/>
            <person name="Barrangou R."/>
            <person name="Klaenhammer T.R."/>
            <person name="Caufield P.W."/>
            <person name="Cui Y."/>
            <person name="Zhang H."/>
            <person name="O'Toole P.W."/>
        </authorList>
    </citation>
    <scope>NUCLEOTIDE SEQUENCE [LARGE SCALE GENOMIC DNA]</scope>
    <source>
        <strain evidence="2 3">DSM 14421</strain>
    </source>
</reference>
<evidence type="ECO:0000313" key="3">
    <source>
        <dbReference type="Proteomes" id="UP000052013"/>
    </source>
</evidence>
<accession>A0A0R1SU15</accession>
<feature type="transmembrane region" description="Helical" evidence="1">
    <location>
        <begin position="36"/>
        <end position="56"/>
    </location>
</feature>